<dbReference type="PANTHER" id="PTHR43690:SF17">
    <property type="entry name" value="PROTEIN YHJJ"/>
    <property type="match status" value="1"/>
</dbReference>
<evidence type="ECO:0000256" key="3">
    <source>
        <dbReference type="ARBA" id="ARBA00022801"/>
    </source>
</evidence>
<evidence type="ECO:0000259" key="8">
    <source>
        <dbReference type="Pfam" id="PF05193"/>
    </source>
</evidence>
<reference evidence="9" key="1">
    <citation type="submission" date="2016-06" db="EMBL/GenBank/DDBJ databases">
        <title>Complete Genome Sequence of Pandoraea faecigallinarum DSM-23572.</title>
        <authorList>
            <person name="Yong D."/>
            <person name="Ee R."/>
            <person name="Lim Y.-L."/>
            <person name="Yin W.-F."/>
            <person name="Chan K.-G."/>
        </authorList>
    </citation>
    <scope>NUCLEOTIDE SEQUENCE</scope>
    <source>
        <strain evidence="9">DSM 23572</strain>
    </source>
</reference>
<name>A0A0H3WWK2_9BURK</name>
<dbReference type="GO" id="GO:0008237">
    <property type="term" value="F:metallopeptidase activity"/>
    <property type="evidence" value="ECO:0007669"/>
    <property type="project" value="UniProtKB-KW"/>
</dbReference>
<organism evidence="9 10">
    <name type="scientific">Pandoraea faecigallinarum</name>
    <dbReference type="NCBI Taxonomy" id="656179"/>
    <lineage>
        <taxon>Bacteria</taxon>
        <taxon>Pseudomonadati</taxon>
        <taxon>Pseudomonadota</taxon>
        <taxon>Betaproteobacteria</taxon>
        <taxon>Burkholderiales</taxon>
        <taxon>Burkholderiaceae</taxon>
        <taxon>Pandoraea</taxon>
    </lineage>
</organism>
<gene>
    <name evidence="9" type="ORF">AB870_14035</name>
</gene>
<dbReference type="EMBL" id="CP011807">
    <property type="protein sequence ID" value="AKM30993.1"/>
    <property type="molecule type" value="Genomic_DNA"/>
</dbReference>
<dbReference type="PATRIC" id="fig|656179.3.peg.2992"/>
<evidence type="ECO:0000256" key="4">
    <source>
        <dbReference type="ARBA" id="ARBA00022833"/>
    </source>
</evidence>
<dbReference type="GO" id="GO:0046872">
    <property type="term" value="F:metal ion binding"/>
    <property type="evidence" value="ECO:0007669"/>
    <property type="project" value="InterPro"/>
</dbReference>
<dbReference type="OrthoDB" id="9811314at2"/>
<dbReference type="InterPro" id="IPR007863">
    <property type="entry name" value="Peptidase_M16_C"/>
</dbReference>
<evidence type="ECO:0000259" key="7">
    <source>
        <dbReference type="Pfam" id="PF00675"/>
    </source>
</evidence>
<evidence type="ECO:0000256" key="6">
    <source>
        <dbReference type="SAM" id="SignalP"/>
    </source>
</evidence>
<keyword evidence="2" id="KW-0645">Protease</keyword>
<feature type="domain" description="Peptidase M16 C-terminal" evidence="8">
    <location>
        <begin position="212"/>
        <end position="393"/>
    </location>
</feature>
<keyword evidence="5" id="KW-0482">Metalloprotease</keyword>
<accession>A0A0H3WWK2</accession>
<dbReference type="KEGG" id="pfg:AB870_14035"/>
<feature type="chain" id="PRO_5005203890" evidence="6">
    <location>
        <begin position="33"/>
        <end position="482"/>
    </location>
</feature>
<evidence type="ECO:0000256" key="5">
    <source>
        <dbReference type="ARBA" id="ARBA00023049"/>
    </source>
</evidence>
<evidence type="ECO:0000313" key="10">
    <source>
        <dbReference type="Proteomes" id="UP000035651"/>
    </source>
</evidence>
<comment type="similarity">
    <text evidence="1">Belongs to the peptidase M16 family.</text>
</comment>
<dbReference type="PANTHER" id="PTHR43690">
    <property type="entry name" value="NARDILYSIN"/>
    <property type="match status" value="1"/>
</dbReference>
<evidence type="ECO:0000313" key="9">
    <source>
        <dbReference type="EMBL" id="AKM30993.1"/>
    </source>
</evidence>
<keyword evidence="3" id="KW-0378">Hydrolase</keyword>
<dbReference type="InterPro" id="IPR050626">
    <property type="entry name" value="Peptidase_M16"/>
</dbReference>
<evidence type="ECO:0000256" key="2">
    <source>
        <dbReference type="ARBA" id="ARBA00022670"/>
    </source>
</evidence>
<feature type="domain" description="Peptidase M16 N-terminal" evidence="7">
    <location>
        <begin position="59"/>
        <end position="203"/>
    </location>
</feature>
<dbReference type="Pfam" id="PF05193">
    <property type="entry name" value="Peptidase_M16_C"/>
    <property type="match status" value="1"/>
</dbReference>
<dbReference type="AlphaFoldDB" id="A0A0H3WWK2"/>
<dbReference type="GO" id="GO:0006508">
    <property type="term" value="P:proteolysis"/>
    <property type="evidence" value="ECO:0007669"/>
    <property type="project" value="UniProtKB-KW"/>
</dbReference>
<evidence type="ECO:0000256" key="1">
    <source>
        <dbReference type="ARBA" id="ARBA00007261"/>
    </source>
</evidence>
<dbReference type="InterPro" id="IPR011765">
    <property type="entry name" value="Pept_M16_N"/>
</dbReference>
<keyword evidence="6" id="KW-0732">Signal</keyword>
<dbReference type="Proteomes" id="UP000035651">
    <property type="component" value="Chromosome"/>
</dbReference>
<proteinExistence type="inferred from homology"/>
<protein>
    <submittedName>
        <fullName evidence="9">Peptidase M16</fullName>
    </submittedName>
</protein>
<keyword evidence="4" id="KW-0862">Zinc</keyword>
<dbReference type="SUPFAM" id="SSF63411">
    <property type="entry name" value="LuxS/MPP-like metallohydrolase"/>
    <property type="match status" value="2"/>
</dbReference>
<dbReference type="STRING" id="656179.AB870_14035"/>
<dbReference type="Pfam" id="PF00675">
    <property type="entry name" value="Peptidase_M16"/>
    <property type="match status" value="1"/>
</dbReference>
<feature type="signal peptide" evidence="6">
    <location>
        <begin position="1"/>
        <end position="32"/>
    </location>
</feature>
<dbReference type="InterPro" id="IPR011249">
    <property type="entry name" value="Metalloenz_LuxS/M16"/>
</dbReference>
<sequence>MKGERGSMTGTMRWRYAFAGLALAGVMSLSHAADAVGNGGSKTADNTSEFTLENGLRLIVREDHRAPTVAHVVWYRAGSLDEFNGTTGVAHALEHMMFKGTKTVGPGQFSRQVAALGGRENAFTSKDYTGYFEQTEKSRLPEMMRLEADRMANLSLSADEFAKEIQVVMEERRLRTDDQPRALLYEQLMATALVANPYRRPIVGWMDDLQHMTVQDARDWYERWYAPNNAVVVVSGDVDPAQVKALAQQYYGPLKPHTLPERRPQNEPAQLGVRRVFVKAPAENPNVMLAWRAPRLTDVEKDDDVYALQVLAAVLDGYGNARLTSRLVREQRIANDVGASYDGVGRGPQFFIMDATPAQGKTPEQIEKALRAQVADIAAHGVTQDELKRVKAQVVASQIYKRDSVFGQAMEIGLNEMSGISWRQIDRMLEKVKAVTPAQVQAVAGKYFGDTSLTVATLLPQPIDEATRKRRAQGAEDLKNMR</sequence>
<dbReference type="Gene3D" id="3.30.830.10">
    <property type="entry name" value="Metalloenzyme, LuxS/M16 peptidase-like"/>
    <property type="match status" value="2"/>
</dbReference>
<keyword evidence="10" id="KW-1185">Reference proteome</keyword>